<keyword evidence="7" id="KW-1185">Reference proteome</keyword>
<dbReference type="Pfam" id="PF00589">
    <property type="entry name" value="Phage_integrase"/>
    <property type="match status" value="1"/>
</dbReference>
<evidence type="ECO:0000256" key="1">
    <source>
        <dbReference type="ARBA" id="ARBA00008857"/>
    </source>
</evidence>
<comment type="caution">
    <text evidence="6">The sequence shown here is derived from an EMBL/GenBank/DDBJ whole genome shotgun (WGS) entry which is preliminary data.</text>
</comment>
<feature type="domain" description="Tyr recombinase" evidence="5">
    <location>
        <begin position="163"/>
        <end position="356"/>
    </location>
</feature>
<dbReference type="PROSITE" id="PS51898">
    <property type="entry name" value="TYR_RECOMBINASE"/>
    <property type="match status" value="1"/>
</dbReference>
<dbReference type="Proteomes" id="UP001597561">
    <property type="component" value="Unassembled WGS sequence"/>
</dbReference>
<keyword evidence="2" id="KW-0229">DNA integration</keyword>
<accession>A0ABW5ZIM0</accession>
<dbReference type="EMBL" id="JBHUPG010000009">
    <property type="protein sequence ID" value="MFD2911372.1"/>
    <property type="molecule type" value="Genomic_DNA"/>
</dbReference>
<dbReference type="PANTHER" id="PTHR30629:SF2">
    <property type="entry name" value="PROPHAGE INTEGRASE INTS-RELATED"/>
    <property type="match status" value="1"/>
</dbReference>
<dbReference type="InterPro" id="IPR010998">
    <property type="entry name" value="Integrase_recombinase_N"/>
</dbReference>
<gene>
    <name evidence="6" type="ORF">ACFS5P_05750</name>
</gene>
<dbReference type="CDD" id="cd01189">
    <property type="entry name" value="INT_ICEBs1_C_like"/>
    <property type="match status" value="1"/>
</dbReference>
<keyword evidence="3" id="KW-0238">DNA-binding</keyword>
<comment type="similarity">
    <text evidence="1">Belongs to the 'phage' integrase family.</text>
</comment>
<dbReference type="InterPro" id="IPR002104">
    <property type="entry name" value="Integrase_catalytic"/>
</dbReference>
<dbReference type="InterPro" id="IPR025269">
    <property type="entry name" value="SAM-like_dom"/>
</dbReference>
<evidence type="ECO:0000256" key="3">
    <source>
        <dbReference type="ARBA" id="ARBA00023125"/>
    </source>
</evidence>
<dbReference type="InterPro" id="IPR011010">
    <property type="entry name" value="DNA_brk_join_enz"/>
</dbReference>
<dbReference type="Pfam" id="PF13102">
    <property type="entry name" value="Phage_int_SAM_5"/>
    <property type="match status" value="1"/>
</dbReference>
<evidence type="ECO:0000256" key="2">
    <source>
        <dbReference type="ARBA" id="ARBA00022908"/>
    </source>
</evidence>
<evidence type="ECO:0000313" key="6">
    <source>
        <dbReference type="EMBL" id="MFD2911372.1"/>
    </source>
</evidence>
<proteinExistence type="inferred from homology"/>
<keyword evidence="4" id="KW-0233">DNA recombination</keyword>
<protein>
    <submittedName>
        <fullName evidence="6">Tyrosine-type recombinase/integrase</fullName>
    </submittedName>
</protein>
<dbReference type="Gene3D" id="1.10.443.10">
    <property type="entry name" value="Intergrase catalytic core"/>
    <property type="match status" value="1"/>
</dbReference>
<evidence type="ECO:0000259" key="5">
    <source>
        <dbReference type="PROSITE" id="PS51898"/>
    </source>
</evidence>
<evidence type="ECO:0000313" key="7">
    <source>
        <dbReference type="Proteomes" id="UP001597561"/>
    </source>
</evidence>
<dbReference type="RefSeq" id="WP_204730113.1">
    <property type="nucleotide sequence ID" value="NZ_JAFBDK010000013.1"/>
</dbReference>
<dbReference type="Gene3D" id="1.10.150.130">
    <property type="match status" value="1"/>
</dbReference>
<name>A0ABW5ZIM0_9BACL</name>
<reference evidence="7" key="1">
    <citation type="journal article" date="2019" name="Int. J. Syst. Evol. Microbiol.">
        <title>The Global Catalogue of Microorganisms (GCM) 10K type strain sequencing project: providing services to taxonomists for standard genome sequencing and annotation.</title>
        <authorList>
            <consortium name="The Broad Institute Genomics Platform"/>
            <consortium name="The Broad Institute Genome Sequencing Center for Infectious Disease"/>
            <person name="Wu L."/>
            <person name="Ma J."/>
        </authorList>
    </citation>
    <scope>NUCLEOTIDE SEQUENCE [LARGE SCALE GENOMIC DNA]</scope>
    <source>
        <strain evidence="7">KCTC 13528</strain>
    </source>
</reference>
<dbReference type="SUPFAM" id="SSF56349">
    <property type="entry name" value="DNA breaking-rejoining enzymes"/>
    <property type="match status" value="1"/>
</dbReference>
<dbReference type="Pfam" id="PF14657">
    <property type="entry name" value="Arm-DNA-bind_4"/>
    <property type="match status" value="1"/>
</dbReference>
<evidence type="ECO:0000256" key="4">
    <source>
        <dbReference type="ARBA" id="ARBA00023172"/>
    </source>
</evidence>
<organism evidence="6 7">
    <name type="scientific">Jeotgalibacillus terrae</name>
    <dbReference type="NCBI Taxonomy" id="587735"/>
    <lineage>
        <taxon>Bacteria</taxon>
        <taxon>Bacillati</taxon>
        <taxon>Bacillota</taxon>
        <taxon>Bacilli</taxon>
        <taxon>Bacillales</taxon>
        <taxon>Caryophanaceae</taxon>
        <taxon>Jeotgalibacillus</taxon>
    </lineage>
</organism>
<dbReference type="InterPro" id="IPR028259">
    <property type="entry name" value="AP2-like_int_N"/>
</dbReference>
<sequence length="370" mass="43077">MASITKRGKTWQYTVSRYTDGKYDPIRKGGFKGEKEARLAAAKVELDLAEGVQESYSSDIFADYFEEWVEDFKSNRATPTKKRYKTTHNIIKEEFGRIKIKDINKRRYQRFLNNFGKKHSHETLRKINTHIRACVKEAVDEGIIRTDFTRGVEINGQVKAKSANDKFLSFSDAQMLLEYLHIHRSRSPLYYLLILGLQTGMRYGELLGLKKSDFKFDENIIEVRRTLDYKYGEGIGPLKSEERDLEMDEWTMKLFQDELFKSSVTTLDGMVFFNPRTKYGTYSNAAPNKILKKALKKLEIKPEITVHGLRHTHISILLFNDINVQYVSERAGHKDTTVTLQTYAHVLKEMENKEKTKTRDVLNQMTKIAQ</sequence>
<dbReference type="PANTHER" id="PTHR30629">
    <property type="entry name" value="PROPHAGE INTEGRASE"/>
    <property type="match status" value="1"/>
</dbReference>
<dbReference type="InterPro" id="IPR050808">
    <property type="entry name" value="Phage_Integrase"/>
</dbReference>
<dbReference type="InterPro" id="IPR013762">
    <property type="entry name" value="Integrase-like_cat_sf"/>
</dbReference>